<feature type="transmembrane region" description="Helical" evidence="1">
    <location>
        <begin position="71"/>
        <end position="94"/>
    </location>
</feature>
<keyword evidence="1" id="KW-0812">Transmembrane</keyword>
<organism evidence="3 4">
    <name type="scientific">Glycomyces endophyticus</name>
    <dbReference type="NCBI Taxonomy" id="480996"/>
    <lineage>
        <taxon>Bacteria</taxon>
        <taxon>Bacillati</taxon>
        <taxon>Actinomycetota</taxon>
        <taxon>Actinomycetes</taxon>
        <taxon>Glycomycetales</taxon>
        <taxon>Glycomycetaceae</taxon>
        <taxon>Glycomyces</taxon>
    </lineage>
</organism>
<comment type="caution">
    <text evidence="3">The sequence shown here is derived from an EMBL/GenBank/DDBJ whole genome shotgun (WGS) entry which is preliminary data.</text>
</comment>
<protein>
    <submittedName>
        <fullName evidence="3">PH domain-containing protein</fullName>
    </submittedName>
</protein>
<feature type="transmembrane region" description="Helical" evidence="1">
    <location>
        <begin position="34"/>
        <end position="59"/>
    </location>
</feature>
<sequence>MTSVSQSPSGAAMPFPENILAPREEVRFYFRPHWLALLGACTRIAIYLAIFAVLGSVYINGESQMSDVVRLLLISGIVVDGVLLIRSAFQLFVIPVRILATRYIVTTDRVIFQWVVLSRSGSEVPVMQITAVEYHQSPIARLFRYGDLRFKSSASGSEVRFHFIRNPRQVRSEIYRLIEARSPKLDTTEQQT</sequence>
<evidence type="ECO:0000256" key="1">
    <source>
        <dbReference type="SAM" id="Phobius"/>
    </source>
</evidence>
<dbReference type="PANTHER" id="PTHR37938:SF1">
    <property type="entry name" value="BLL0215 PROTEIN"/>
    <property type="match status" value="1"/>
</dbReference>
<accession>A0ABP4T2H3</accession>
<evidence type="ECO:0000313" key="3">
    <source>
        <dbReference type="EMBL" id="GAA1681251.1"/>
    </source>
</evidence>
<dbReference type="EMBL" id="BAAAQF010000010">
    <property type="protein sequence ID" value="GAA1681251.1"/>
    <property type="molecule type" value="Genomic_DNA"/>
</dbReference>
<reference evidence="4" key="1">
    <citation type="journal article" date="2019" name="Int. J. Syst. Evol. Microbiol.">
        <title>The Global Catalogue of Microorganisms (GCM) 10K type strain sequencing project: providing services to taxonomists for standard genome sequencing and annotation.</title>
        <authorList>
            <consortium name="The Broad Institute Genomics Platform"/>
            <consortium name="The Broad Institute Genome Sequencing Center for Infectious Disease"/>
            <person name="Wu L."/>
            <person name="Ma J."/>
        </authorList>
    </citation>
    <scope>NUCLEOTIDE SEQUENCE [LARGE SCALE GENOMIC DNA]</scope>
    <source>
        <strain evidence="4">JCM 16001</strain>
    </source>
</reference>
<gene>
    <name evidence="3" type="ORF">GCM10009830_30490</name>
</gene>
<keyword evidence="4" id="KW-1185">Reference proteome</keyword>
<proteinExistence type="predicted"/>
<name>A0ABP4T2H3_9ACTN</name>
<dbReference type="InterPro" id="IPR005182">
    <property type="entry name" value="YdbS-like_PH"/>
</dbReference>
<dbReference type="Pfam" id="PF03703">
    <property type="entry name" value="bPH_2"/>
    <property type="match status" value="1"/>
</dbReference>
<dbReference type="PANTHER" id="PTHR37938">
    <property type="entry name" value="BLL0215 PROTEIN"/>
    <property type="match status" value="1"/>
</dbReference>
<keyword evidence="1" id="KW-0472">Membrane</keyword>
<keyword evidence="1" id="KW-1133">Transmembrane helix</keyword>
<evidence type="ECO:0000259" key="2">
    <source>
        <dbReference type="Pfam" id="PF03703"/>
    </source>
</evidence>
<evidence type="ECO:0000313" key="4">
    <source>
        <dbReference type="Proteomes" id="UP001499851"/>
    </source>
</evidence>
<dbReference type="Proteomes" id="UP001499851">
    <property type="component" value="Unassembled WGS sequence"/>
</dbReference>
<feature type="domain" description="YdbS-like PH" evidence="2">
    <location>
        <begin position="100"/>
        <end position="173"/>
    </location>
</feature>